<proteinExistence type="predicted"/>
<gene>
    <name evidence="2" type="ORF">LRS13_12060</name>
</gene>
<sequence length="93" mass="10339">MVPRPRDAVELQQPVAETRVGGDLPGAHLAGLLVERDDRLGTRPAGRRPDGEDRAHHVLVGVRGELRDERLALGEHLSREPDERVDPQVHAHR</sequence>
<feature type="region of interest" description="Disordered" evidence="1">
    <location>
        <begin position="1"/>
        <end position="24"/>
    </location>
</feature>
<protein>
    <submittedName>
        <fullName evidence="2">Uncharacterized protein</fullName>
    </submittedName>
</protein>
<evidence type="ECO:0000313" key="2">
    <source>
        <dbReference type="EMBL" id="UUY06206.1"/>
    </source>
</evidence>
<dbReference type="Proteomes" id="UP001058860">
    <property type="component" value="Chromosome"/>
</dbReference>
<evidence type="ECO:0000256" key="1">
    <source>
        <dbReference type="SAM" id="MobiDB-lite"/>
    </source>
</evidence>
<organism evidence="2 3">
    <name type="scientific">Svornostia abyssi</name>
    <dbReference type="NCBI Taxonomy" id="2898438"/>
    <lineage>
        <taxon>Bacteria</taxon>
        <taxon>Bacillati</taxon>
        <taxon>Actinomycetota</taxon>
        <taxon>Thermoleophilia</taxon>
        <taxon>Solirubrobacterales</taxon>
        <taxon>Baekduiaceae</taxon>
        <taxon>Svornostia</taxon>
    </lineage>
</organism>
<accession>A0ABY5PNL1</accession>
<evidence type="ECO:0000313" key="3">
    <source>
        <dbReference type="Proteomes" id="UP001058860"/>
    </source>
</evidence>
<reference evidence="3" key="1">
    <citation type="submission" date="2021-11" db="EMBL/GenBank/DDBJ databases">
        <title>Cultivation dependent microbiological survey of springs from the worlds oldest radium mine currently devoted to the extraction of radon-saturated water.</title>
        <authorList>
            <person name="Kapinusova G."/>
            <person name="Smrhova T."/>
            <person name="Strejcek M."/>
            <person name="Suman J."/>
            <person name="Jani K."/>
            <person name="Pajer P."/>
            <person name="Uhlik O."/>
        </authorList>
    </citation>
    <scope>NUCLEOTIDE SEQUENCE [LARGE SCALE GENOMIC DNA]</scope>
    <source>
        <strain evidence="3">J379</strain>
    </source>
</reference>
<name>A0ABY5PNL1_9ACTN</name>
<feature type="region of interest" description="Disordered" evidence="1">
    <location>
        <begin position="73"/>
        <end position="93"/>
    </location>
</feature>
<dbReference type="EMBL" id="CP088295">
    <property type="protein sequence ID" value="UUY06206.1"/>
    <property type="molecule type" value="Genomic_DNA"/>
</dbReference>
<keyword evidence="3" id="KW-1185">Reference proteome</keyword>